<gene>
    <name evidence="1" type="ordered locus">ambt_21160</name>
</gene>
<proteinExistence type="predicted"/>
<dbReference type="HOGENOM" id="CLU_3323704_0_0_6"/>
<accession>F5Z3Z8</accession>
<evidence type="ECO:0000313" key="1">
    <source>
        <dbReference type="EMBL" id="AEF05723.1"/>
    </source>
</evidence>
<organism evidence="1 2">
    <name type="scientific">Alteromonas naphthalenivorans</name>
    <dbReference type="NCBI Taxonomy" id="715451"/>
    <lineage>
        <taxon>Bacteria</taxon>
        <taxon>Pseudomonadati</taxon>
        <taxon>Pseudomonadota</taxon>
        <taxon>Gammaproteobacteria</taxon>
        <taxon>Alteromonadales</taxon>
        <taxon>Alteromonadaceae</taxon>
        <taxon>Alteromonas/Salinimonas group</taxon>
        <taxon>Alteromonas</taxon>
    </lineage>
</organism>
<reference evidence="1 2" key="1">
    <citation type="journal article" date="2011" name="J. Bacteriol.">
        <title>Complete genome sequence of the polycyclic aromatic hydrocarbon-degrading bacterium Alteromonas sp. strain SN2.</title>
        <authorList>
            <person name="Jin H.M."/>
            <person name="Jeong H."/>
            <person name="Moon E.J."/>
            <person name="Math R.K."/>
            <person name="Lee K."/>
            <person name="Kim H.J."/>
            <person name="Jeon C.O."/>
            <person name="Oh T.K."/>
            <person name="Kim J.F."/>
        </authorList>
    </citation>
    <scope>NUCLEOTIDE SEQUENCE [LARGE SCALE GENOMIC DNA]</scope>
    <source>
        <strain evidence="2">JCM 17741 / KACC 18427 / KCTC 11700BP / SN2</strain>
    </source>
</reference>
<evidence type="ECO:0000313" key="2">
    <source>
        <dbReference type="Proteomes" id="UP000000683"/>
    </source>
</evidence>
<dbReference type="EMBL" id="CP002339">
    <property type="protein sequence ID" value="AEF05723.1"/>
    <property type="molecule type" value="Genomic_DNA"/>
</dbReference>
<dbReference type="AlphaFoldDB" id="F5Z3Z8"/>
<keyword evidence="2" id="KW-1185">Reference proteome</keyword>
<dbReference type="KEGG" id="alt:ambt_21160"/>
<sequence length="38" mass="4243">MIIPFSSSGQQVIPNSADLQAYLETIEGEIDKLFAIFR</sequence>
<protein>
    <submittedName>
        <fullName evidence="1">Uncharacterized protein</fullName>
    </submittedName>
</protein>
<dbReference type="Proteomes" id="UP000000683">
    <property type="component" value="Chromosome"/>
</dbReference>
<name>F5Z3Z8_ALTNA</name>